<comment type="caution">
    <text evidence="1">The sequence shown here is derived from an EMBL/GenBank/DDBJ whole genome shotgun (WGS) entry which is preliminary data.</text>
</comment>
<evidence type="ECO:0000313" key="2">
    <source>
        <dbReference type="Proteomes" id="UP001367508"/>
    </source>
</evidence>
<sequence length="219" mass="25085">MEIHYCIELIDFVVKIKRICGNLESSVCSSVISFTKSQHSHVVMLVVLSIICDRHGIDISGRFLFSDSLMHILIQPIKVITCNCFASWGGCAMFCRQLKGHRVTFTDLAEDSKGWKMNIEYCAKLAKADIHGKGIFKLQLGRSRMGIIDRHGKRWRWDWNPRPGQCRPLEFLWFLIKGMEKYSTALNAEPILNMRSCEDEYAERSHAISHSSHDLGIPL</sequence>
<organism evidence="1 2">
    <name type="scientific">Canavalia gladiata</name>
    <name type="common">Sword bean</name>
    <name type="synonym">Dolichos gladiatus</name>
    <dbReference type="NCBI Taxonomy" id="3824"/>
    <lineage>
        <taxon>Eukaryota</taxon>
        <taxon>Viridiplantae</taxon>
        <taxon>Streptophyta</taxon>
        <taxon>Embryophyta</taxon>
        <taxon>Tracheophyta</taxon>
        <taxon>Spermatophyta</taxon>
        <taxon>Magnoliopsida</taxon>
        <taxon>eudicotyledons</taxon>
        <taxon>Gunneridae</taxon>
        <taxon>Pentapetalae</taxon>
        <taxon>rosids</taxon>
        <taxon>fabids</taxon>
        <taxon>Fabales</taxon>
        <taxon>Fabaceae</taxon>
        <taxon>Papilionoideae</taxon>
        <taxon>50 kb inversion clade</taxon>
        <taxon>NPAAA clade</taxon>
        <taxon>indigoferoid/millettioid clade</taxon>
        <taxon>Phaseoleae</taxon>
        <taxon>Canavalia</taxon>
    </lineage>
</organism>
<evidence type="ECO:0000313" key="1">
    <source>
        <dbReference type="EMBL" id="KAK7305901.1"/>
    </source>
</evidence>
<dbReference type="EMBL" id="JAYMYQ010000011">
    <property type="protein sequence ID" value="KAK7305901.1"/>
    <property type="molecule type" value="Genomic_DNA"/>
</dbReference>
<proteinExistence type="predicted"/>
<reference evidence="1 2" key="1">
    <citation type="submission" date="2024-01" db="EMBL/GenBank/DDBJ databases">
        <title>The genomes of 5 underutilized Papilionoideae crops provide insights into root nodulation and disease resistanc.</title>
        <authorList>
            <person name="Jiang F."/>
        </authorList>
    </citation>
    <scope>NUCLEOTIDE SEQUENCE [LARGE SCALE GENOMIC DNA]</scope>
    <source>
        <strain evidence="1">LVBAO_FW01</strain>
        <tissue evidence="1">Leaves</tissue>
    </source>
</reference>
<name>A0AAN9PPS8_CANGL</name>
<accession>A0AAN9PPS8</accession>
<keyword evidence="2" id="KW-1185">Reference proteome</keyword>
<dbReference type="Proteomes" id="UP001367508">
    <property type="component" value="Unassembled WGS sequence"/>
</dbReference>
<gene>
    <name evidence="1" type="ORF">VNO77_43813</name>
</gene>
<protein>
    <submittedName>
        <fullName evidence="1">Uncharacterized protein</fullName>
    </submittedName>
</protein>
<dbReference type="AlphaFoldDB" id="A0AAN9PPS8"/>